<keyword evidence="1" id="KW-0862">Zinc</keyword>
<protein>
    <recommendedName>
        <fullName evidence="2">C2H2-type domain-containing protein</fullName>
    </recommendedName>
</protein>
<proteinExistence type="predicted"/>
<comment type="caution">
    <text evidence="3">The sequence shown here is derived from an EMBL/GenBank/DDBJ whole genome shotgun (WGS) entry which is preliminary data.</text>
</comment>
<evidence type="ECO:0000313" key="4">
    <source>
        <dbReference type="Proteomes" id="UP000023152"/>
    </source>
</evidence>
<evidence type="ECO:0000256" key="1">
    <source>
        <dbReference type="PROSITE-ProRule" id="PRU00042"/>
    </source>
</evidence>
<reference evidence="3 4" key="1">
    <citation type="journal article" date="2013" name="Curr. Biol.">
        <title>The Genome of the Foraminiferan Reticulomyxa filosa.</title>
        <authorList>
            <person name="Glockner G."/>
            <person name="Hulsmann N."/>
            <person name="Schleicher M."/>
            <person name="Noegel A.A."/>
            <person name="Eichinger L."/>
            <person name="Gallinger C."/>
            <person name="Pawlowski J."/>
            <person name="Sierra R."/>
            <person name="Euteneuer U."/>
            <person name="Pillet L."/>
            <person name="Moustafa A."/>
            <person name="Platzer M."/>
            <person name="Groth M."/>
            <person name="Szafranski K."/>
            <person name="Schliwa M."/>
        </authorList>
    </citation>
    <scope>NUCLEOTIDE SEQUENCE [LARGE SCALE GENOMIC DNA]</scope>
</reference>
<sequence length="199" mass="23390">MLNLVYLKQLCFVFLLSKPWKNNQYHRNPGLVELHGYYHEIHEKCESNSKELEKLLTDDPFFTSWIYDQNEILKIESMTDDRSMKRAQYLHYIQNATTLLCKYGYMTLKLERYHKTDDNQFTTPGEFVDKFLCESIVEPITNPSNKTGKDDLDMKEVESFEASGDTTTNQFACDICSETFDVEIDLTLHLQIHEKAIPH</sequence>
<keyword evidence="1" id="KW-0863">Zinc-finger</keyword>
<dbReference type="PROSITE" id="PS50157">
    <property type="entry name" value="ZINC_FINGER_C2H2_2"/>
    <property type="match status" value="1"/>
</dbReference>
<name>X6MA12_RETFI</name>
<dbReference type="PROSITE" id="PS00028">
    <property type="entry name" value="ZINC_FINGER_C2H2_1"/>
    <property type="match status" value="1"/>
</dbReference>
<keyword evidence="4" id="KW-1185">Reference proteome</keyword>
<dbReference type="InterPro" id="IPR013087">
    <property type="entry name" value="Znf_C2H2_type"/>
</dbReference>
<keyword evidence="1" id="KW-0479">Metal-binding</keyword>
<dbReference type="AlphaFoldDB" id="X6MA12"/>
<dbReference type="GO" id="GO:0008270">
    <property type="term" value="F:zinc ion binding"/>
    <property type="evidence" value="ECO:0007669"/>
    <property type="project" value="UniProtKB-KW"/>
</dbReference>
<accession>X6MA12</accession>
<organism evidence="3 4">
    <name type="scientific">Reticulomyxa filosa</name>
    <dbReference type="NCBI Taxonomy" id="46433"/>
    <lineage>
        <taxon>Eukaryota</taxon>
        <taxon>Sar</taxon>
        <taxon>Rhizaria</taxon>
        <taxon>Retaria</taxon>
        <taxon>Foraminifera</taxon>
        <taxon>Monothalamids</taxon>
        <taxon>Reticulomyxidae</taxon>
        <taxon>Reticulomyxa</taxon>
    </lineage>
</organism>
<dbReference type="EMBL" id="ASPP01023187">
    <property type="protein sequence ID" value="ETO10734.1"/>
    <property type="molecule type" value="Genomic_DNA"/>
</dbReference>
<dbReference type="Proteomes" id="UP000023152">
    <property type="component" value="Unassembled WGS sequence"/>
</dbReference>
<gene>
    <name evidence="3" type="ORF">RFI_26644</name>
</gene>
<evidence type="ECO:0000313" key="3">
    <source>
        <dbReference type="EMBL" id="ETO10734.1"/>
    </source>
</evidence>
<evidence type="ECO:0000259" key="2">
    <source>
        <dbReference type="PROSITE" id="PS50157"/>
    </source>
</evidence>
<feature type="domain" description="C2H2-type" evidence="2">
    <location>
        <begin position="171"/>
        <end position="198"/>
    </location>
</feature>